<dbReference type="EMBL" id="JBHULK010000001">
    <property type="protein sequence ID" value="MFD2533869.1"/>
    <property type="molecule type" value="Genomic_DNA"/>
</dbReference>
<sequence>MKNHIFVILIMLSFNFYGQEKICSNFKTGKFQYADLKYKDWKISRNDSIQIELNTKTRLKLYNSIVWKSDCEFVLTCYKALNTNVPEDFVGKIFHIEITETFNNGYYCIAKNKDIDDMHLKILKVK</sequence>
<dbReference type="Proteomes" id="UP001597441">
    <property type="component" value="Unassembled WGS sequence"/>
</dbReference>
<gene>
    <name evidence="1" type="ORF">ACFSQS_02040</name>
</gene>
<proteinExistence type="predicted"/>
<evidence type="ECO:0000313" key="1">
    <source>
        <dbReference type="EMBL" id="MFD2533869.1"/>
    </source>
</evidence>
<evidence type="ECO:0000313" key="2">
    <source>
        <dbReference type="Proteomes" id="UP001597441"/>
    </source>
</evidence>
<keyword evidence="2" id="KW-1185">Reference proteome</keyword>
<organism evidence="1 2">
    <name type="scientific">Gelatiniphilus marinus</name>
    <dbReference type="NCBI Taxonomy" id="1759464"/>
    <lineage>
        <taxon>Bacteria</taxon>
        <taxon>Pseudomonadati</taxon>
        <taxon>Bacteroidota</taxon>
        <taxon>Flavobacteriia</taxon>
        <taxon>Flavobacteriales</taxon>
        <taxon>Flavobacteriaceae</taxon>
        <taxon>Gelatiniphilus</taxon>
    </lineage>
</organism>
<protein>
    <submittedName>
        <fullName evidence="1">Uncharacterized protein</fullName>
    </submittedName>
</protein>
<name>A0ABW5JQM3_9FLAO</name>
<comment type="caution">
    <text evidence="1">The sequence shown here is derived from an EMBL/GenBank/DDBJ whole genome shotgun (WGS) entry which is preliminary data.</text>
</comment>
<reference evidence="2" key="1">
    <citation type="journal article" date="2019" name="Int. J. Syst. Evol. Microbiol.">
        <title>The Global Catalogue of Microorganisms (GCM) 10K type strain sequencing project: providing services to taxonomists for standard genome sequencing and annotation.</title>
        <authorList>
            <consortium name="The Broad Institute Genomics Platform"/>
            <consortium name="The Broad Institute Genome Sequencing Center for Infectious Disease"/>
            <person name="Wu L."/>
            <person name="Ma J."/>
        </authorList>
    </citation>
    <scope>NUCLEOTIDE SEQUENCE [LARGE SCALE GENOMIC DNA]</scope>
    <source>
        <strain evidence="2">KCTC 42903</strain>
    </source>
</reference>
<dbReference type="RefSeq" id="WP_388013308.1">
    <property type="nucleotide sequence ID" value="NZ_JBHUDT010000001.1"/>
</dbReference>
<accession>A0ABW5JQM3</accession>